<dbReference type="AlphaFoldDB" id="A0A8H4B049"/>
<evidence type="ECO:0000313" key="1">
    <source>
        <dbReference type="EMBL" id="KAF0549281.1"/>
    </source>
</evidence>
<organism evidence="1 2">
    <name type="scientific">Gigaspora margarita</name>
    <dbReference type="NCBI Taxonomy" id="4874"/>
    <lineage>
        <taxon>Eukaryota</taxon>
        <taxon>Fungi</taxon>
        <taxon>Fungi incertae sedis</taxon>
        <taxon>Mucoromycota</taxon>
        <taxon>Glomeromycotina</taxon>
        <taxon>Glomeromycetes</taxon>
        <taxon>Diversisporales</taxon>
        <taxon>Gigasporaceae</taxon>
        <taxon>Gigaspora</taxon>
    </lineage>
</organism>
<dbReference type="EMBL" id="WTPW01000092">
    <property type="protein sequence ID" value="KAF0549281.1"/>
    <property type="molecule type" value="Genomic_DNA"/>
</dbReference>
<name>A0A8H4B049_GIGMA</name>
<dbReference type="Proteomes" id="UP000439903">
    <property type="component" value="Unassembled WGS sequence"/>
</dbReference>
<gene>
    <name evidence="1" type="ORF">F8M41_025460</name>
</gene>
<protein>
    <submittedName>
        <fullName evidence="1">Uncharacterized protein</fullName>
    </submittedName>
</protein>
<proteinExistence type="predicted"/>
<reference evidence="1 2" key="1">
    <citation type="journal article" date="2019" name="Environ. Microbiol.">
        <title>At the nexus of three kingdoms: the genome of the mycorrhizal fungus Gigaspora margarita provides insights into plant, endobacterial and fungal interactions.</title>
        <authorList>
            <person name="Venice F."/>
            <person name="Ghignone S."/>
            <person name="Salvioli di Fossalunga A."/>
            <person name="Amselem J."/>
            <person name="Novero M."/>
            <person name="Xianan X."/>
            <person name="Sedzielewska Toro K."/>
            <person name="Morin E."/>
            <person name="Lipzen A."/>
            <person name="Grigoriev I.V."/>
            <person name="Henrissat B."/>
            <person name="Martin F.M."/>
            <person name="Bonfante P."/>
        </authorList>
    </citation>
    <scope>NUCLEOTIDE SEQUENCE [LARGE SCALE GENOMIC DNA]</scope>
    <source>
        <strain evidence="1 2">BEG34</strain>
    </source>
</reference>
<comment type="caution">
    <text evidence="1">The sequence shown here is derived from an EMBL/GenBank/DDBJ whole genome shotgun (WGS) entry which is preliminary data.</text>
</comment>
<dbReference type="OrthoDB" id="10477086at2759"/>
<accession>A0A8H4B049</accession>
<evidence type="ECO:0000313" key="2">
    <source>
        <dbReference type="Proteomes" id="UP000439903"/>
    </source>
</evidence>
<keyword evidence="2" id="KW-1185">Reference proteome</keyword>
<sequence>MFFLFEQRFLTKLTQVKKHKLKGNMNSPRLIFEEVIMSENDFEVVETNKDQGFEKVASNKDQGFEEVATNEDQLISEIGEHYIGKPFVS</sequence>